<dbReference type="KEGG" id="kla:KLLA0_F20790g"/>
<feature type="coiled-coil region" evidence="1">
    <location>
        <begin position="299"/>
        <end position="333"/>
    </location>
</feature>
<keyword evidence="3" id="KW-1185">Reference proteome</keyword>
<reference evidence="2 3" key="1">
    <citation type="journal article" date="2004" name="Nature">
        <title>Genome evolution in yeasts.</title>
        <authorList>
            <consortium name="Genolevures"/>
            <person name="Dujon B."/>
            <person name="Sherman D."/>
            <person name="Fischer G."/>
            <person name="Durrens P."/>
            <person name="Casaregola S."/>
            <person name="Lafontaine I."/>
            <person name="de Montigny J."/>
            <person name="Marck C."/>
            <person name="Neuveglise C."/>
            <person name="Talla E."/>
            <person name="Goffard N."/>
            <person name="Frangeul L."/>
            <person name="Aigle M."/>
            <person name="Anthouard V."/>
            <person name="Babour A."/>
            <person name="Barbe V."/>
            <person name="Barnay S."/>
            <person name="Blanchin S."/>
            <person name="Beckerich J.M."/>
            <person name="Beyne E."/>
            <person name="Bleykasten C."/>
            <person name="Boisrame A."/>
            <person name="Boyer J."/>
            <person name="Cattolico L."/>
            <person name="Confanioleri F."/>
            <person name="de Daruvar A."/>
            <person name="Despons L."/>
            <person name="Fabre E."/>
            <person name="Fairhead C."/>
            <person name="Ferry-Dumazet H."/>
            <person name="Groppi A."/>
            <person name="Hantraye F."/>
            <person name="Hennequin C."/>
            <person name="Jauniaux N."/>
            <person name="Joyet P."/>
            <person name="Kachouri R."/>
            <person name="Kerrest A."/>
            <person name="Koszul R."/>
            <person name="Lemaire M."/>
            <person name="Lesur I."/>
            <person name="Ma L."/>
            <person name="Muller H."/>
            <person name="Nicaud J.M."/>
            <person name="Nikolski M."/>
            <person name="Oztas S."/>
            <person name="Ozier-Kalogeropoulos O."/>
            <person name="Pellenz S."/>
            <person name="Potier S."/>
            <person name="Richard G.F."/>
            <person name="Straub M.L."/>
            <person name="Suleau A."/>
            <person name="Swennene D."/>
            <person name="Tekaia F."/>
            <person name="Wesolowski-Louvel M."/>
            <person name="Westhof E."/>
            <person name="Wirth B."/>
            <person name="Zeniou-Meyer M."/>
            <person name="Zivanovic I."/>
            <person name="Bolotin-Fukuhara M."/>
            <person name="Thierry A."/>
            <person name="Bouchier C."/>
            <person name="Caudron B."/>
            <person name="Scarpelli C."/>
            <person name="Gaillardin C."/>
            <person name="Weissenbach J."/>
            <person name="Wincker P."/>
            <person name="Souciet J.L."/>
        </authorList>
    </citation>
    <scope>NUCLEOTIDE SEQUENCE [LARGE SCALE GENOMIC DNA]</scope>
    <source>
        <strain evidence="3">ATCC 8585 / CBS 2359 / DSM 70799 / NBRC 1267 / NRRL Y-1140 / WM37</strain>
    </source>
</reference>
<sequence>MSDIGSTSHSSPTGIMHHQIKLDVFLIKGYQLISNGEVLELPELLNSTISPNQQSPISLKPLDERHMQYFQSLSQLYDALVTIVPLDEQSNVPKSNIELFQRFQQILKEILLSYDVSPYNRYFLKLDENNWKIRDNVDDPLWQVLSFNIDKVYDKTTGLITPLRRPGKSTTASARESPVLAPRRKSVVNTITSPDFSLSQVDNKLEQVSRVQDQDYYSNVQANANQSPNSQFDWPRAMTESTNGKAMEQINEEEQPARKRVRKYITRKDSDVVGDVLQLQNTPPVSDQEKTSSLTEVTIRTYEKLLQEKDRHITDLKNDLEEQRKEIIWLKKLIMEDMKYLRSTVRAGNNQ</sequence>
<proteinExistence type="predicted"/>
<name>F2Z600_KLULA</name>
<evidence type="ECO:0000256" key="1">
    <source>
        <dbReference type="SAM" id="Coils"/>
    </source>
</evidence>
<keyword evidence="1" id="KW-0175">Coiled coil</keyword>
<dbReference type="eggNOG" id="ENOG502QU4I">
    <property type="taxonomic scope" value="Eukaryota"/>
</dbReference>
<protein>
    <submittedName>
        <fullName evidence="2">KLLA0F20790p</fullName>
    </submittedName>
</protein>
<dbReference type="AlphaFoldDB" id="F2Z600"/>
<dbReference type="PaxDb" id="284590-F2Z600"/>
<accession>F2Z600</accession>
<dbReference type="FunCoup" id="F2Z600">
    <property type="interactions" value="960"/>
</dbReference>
<evidence type="ECO:0000313" key="3">
    <source>
        <dbReference type="Proteomes" id="UP000000598"/>
    </source>
</evidence>
<dbReference type="InParanoid" id="F2Z600"/>
<dbReference type="EMBL" id="CR382126">
    <property type="protein sequence ID" value="CAG98721.1"/>
    <property type="molecule type" value="Genomic_DNA"/>
</dbReference>
<gene>
    <name evidence="2" type="ORF">KLLA0_F20790g</name>
</gene>
<dbReference type="HOGENOM" id="CLU_023702_0_0_1"/>
<evidence type="ECO:0000313" key="2">
    <source>
        <dbReference type="EMBL" id="CAG98721.1"/>
    </source>
</evidence>
<dbReference type="Proteomes" id="UP000000598">
    <property type="component" value="Chromosome F"/>
</dbReference>
<organism evidence="2 3">
    <name type="scientific">Kluyveromyces lactis (strain ATCC 8585 / CBS 2359 / DSM 70799 / NBRC 1267 / NRRL Y-1140 / WM37)</name>
    <name type="common">Yeast</name>
    <name type="synonym">Candida sphaerica</name>
    <dbReference type="NCBI Taxonomy" id="284590"/>
    <lineage>
        <taxon>Eukaryota</taxon>
        <taxon>Fungi</taxon>
        <taxon>Dikarya</taxon>
        <taxon>Ascomycota</taxon>
        <taxon>Saccharomycotina</taxon>
        <taxon>Saccharomycetes</taxon>
        <taxon>Saccharomycetales</taxon>
        <taxon>Saccharomycetaceae</taxon>
        <taxon>Kluyveromyces</taxon>
    </lineage>
</organism>